<evidence type="ECO:0000313" key="4">
    <source>
        <dbReference type="Proteomes" id="UP001156670"/>
    </source>
</evidence>
<evidence type="ECO:0000256" key="2">
    <source>
        <dbReference type="SAM" id="Phobius"/>
    </source>
</evidence>
<sequence>MGRRSAEHLSSRSQIFASTTKAQQTPSHARGFSLLEVIAAIMLLALAFGALMQVAGGSIRLSQKASDYTQAALWARSKLDSSFVLEPLQPGMTQGNFDNRFSWRMQVTPWAVPDTAPPGTPYAFRMYKLDLDVIWGSAPFEHTARFSTLRVSGGTGS</sequence>
<feature type="region of interest" description="Disordered" evidence="1">
    <location>
        <begin position="1"/>
        <end position="22"/>
    </location>
</feature>
<name>A0ABQ5XU92_9GAMM</name>
<dbReference type="InterPro" id="IPR012902">
    <property type="entry name" value="N_methyl_site"/>
</dbReference>
<keyword evidence="2" id="KW-1133">Transmembrane helix</keyword>
<evidence type="ECO:0000256" key="1">
    <source>
        <dbReference type="SAM" id="MobiDB-lite"/>
    </source>
</evidence>
<organism evidence="3 4">
    <name type="scientific">Dyella acidisoli</name>
    <dbReference type="NCBI Taxonomy" id="1867834"/>
    <lineage>
        <taxon>Bacteria</taxon>
        <taxon>Pseudomonadati</taxon>
        <taxon>Pseudomonadota</taxon>
        <taxon>Gammaproteobacteria</taxon>
        <taxon>Lysobacterales</taxon>
        <taxon>Rhodanobacteraceae</taxon>
        <taxon>Dyella</taxon>
    </lineage>
</organism>
<keyword evidence="4" id="KW-1185">Reference proteome</keyword>
<accession>A0ABQ5XU92</accession>
<dbReference type="RefSeq" id="WP_284321584.1">
    <property type="nucleotide sequence ID" value="NZ_BSOB01000025.1"/>
</dbReference>
<feature type="transmembrane region" description="Helical" evidence="2">
    <location>
        <begin position="37"/>
        <end position="56"/>
    </location>
</feature>
<proteinExistence type="predicted"/>
<dbReference type="EMBL" id="BSOB01000025">
    <property type="protein sequence ID" value="GLQ93889.1"/>
    <property type="molecule type" value="Genomic_DNA"/>
</dbReference>
<protein>
    <submittedName>
        <fullName evidence="3">General secretion pathway protein GspI</fullName>
    </submittedName>
</protein>
<gene>
    <name evidence="3" type="ORF">GCM10007901_28400</name>
</gene>
<comment type="caution">
    <text evidence="3">The sequence shown here is derived from an EMBL/GenBank/DDBJ whole genome shotgun (WGS) entry which is preliminary data.</text>
</comment>
<evidence type="ECO:0000313" key="3">
    <source>
        <dbReference type="EMBL" id="GLQ93889.1"/>
    </source>
</evidence>
<feature type="compositionally biased region" description="Polar residues" evidence="1">
    <location>
        <begin position="11"/>
        <end position="22"/>
    </location>
</feature>
<keyword evidence="2" id="KW-0812">Transmembrane</keyword>
<feature type="compositionally biased region" description="Basic and acidic residues" evidence="1">
    <location>
        <begin position="1"/>
        <end position="10"/>
    </location>
</feature>
<keyword evidence="2" id="KW-0472">Membrane</keyword>
<reference evidence="4" key="1">
    <citation type="journal article" date="2019" name="Int. J. Syst. Evol. Microbiol.">
        <title>The Global Catalogue of Microorganisms (GCM) 10K type strain sequencing project: providing services to taxonomists for standard genome sequencing and annotation.</title>
        <authorList>
            <consortium name="The Broad Institute Genomics Platform"/>
            <consortium name="The Broad Institute Genome Sequencing Center for Infectious Disease"/>
            <person name="Wu L."/>
            <person name="Ma J."/>
        </authorList>
    </citation>
    <scope>NUCLEOTIDE SEQUENCE [LARGE SCALE GENOMIC DNA]</scope>
    <source>
        <strain evidence="4">NBRC 111980</strain>
    </source>
</reference>
<dbReference type="Proteomes" id="UP001156670">
    <property type="component" value="Unassembled WGS sequence"/>
</dbReference>
<dbReference type="NCBIfam" id="TIGR02532">
    <property type="entry name" value="IV_pilin_GFxxxE"/>
    <property type="match status" value="1"/>
</dbReference>
<dbReference type="Pfam" id="PF07963">
    <property type="entry name" value="N_methyl"/>
    <property type="match status" value="1"/>
</dbReference>
<dbReference type="PROSITE" id="PS00409">
    <property type="entry name" value="PROKAR_NTER_METHYL"/>
    <property type="match status" value="1"/>
</dbReference>